<sequence length="399" mass="46506">MEVWDDIVTNILSFIPLDHARECLKPGIKVITTVMQDILNLNPDIDFTVDANYMADNLCARYADDAYVLRFKTNIVIKFRIIQAFFEVISKDYGTAFFSFRWILQFISSVRSKFPNDLNATFINSSEISWVVRQVSLYLSKCLNLDFNQKKRIKYVSSRCVRVNRLDLFKGILYTILENSNDCIPTQDDFMHRHITAEYFKVCAEIYEAIALLDGKLINYEQADDLKVAVIMPQRMFSIYMTRHYMIAAQHYTVDDPNRLVCFHKILMGLFFVNRIEIETYNFFYSQLRECAKNIKDSHISNDYSNFPLSGTFVNIINSVGLRRHTLKFLPTVLIRLATNEVIMDSEFSSESICRPVCTKEAGKLKRKVLGSNYDDNDHIGLEDMSTYDLISFWKQIKT</sequence>
<organism evidence="1 2">
    <name type="scientific">Kluyveromyces marxianus (strain DMKU3-1042 / BCC 29191 / NBRC 104275)</name>
    <name type="common">Yeast</name>
    <name type="synonym">Candida kefyr</name>
    <dbReference type="NCBI Taxonomy" id="1003335"/>
    <lineage>
        <taxon>Eukaryota</taxon>
        <taxon>Fungi</taxon>
        <taxon>Dikarya</taxon>
        <taxon>Ascomycota</taxon>
        <taxon>Saccharomycotina</taxon>
        <taxon>Saccharomycetes</taxon>
        <taxon>Saccharomycetales</taxon>
        <taxon>Saccharomycetaceae</taxon>
        <taxon>Kluyveromyces</taxon>
    </lineage>
</organism>
<dbReference type="RefSeq" id="XP_022674458.1">
    <property type="nucleotide sequence ID" value="XM_022822660.1"/>
</dbReference>
<protein>
    <submittedName>
        <fullName evidence="1">Uncharacterized protein</fullName>
    </submittedName>
</protein>
<name>W0T4P0_KLUMD</name>
<accession>W0T4P0</accession>
<reference evidence="1 2" key="1">
    <citation type="journal article" date="2015" name="Biotechnol. Biofuels">
        <title>Genetic basis of the highly efficient yeast Kluyveromyces marxianus: complete genome sequence and transcriptome analyses.</title>
        <authorList>
            <person name="Lertwattanasakul N."/>
            <person name="Kosaka T."/>
            <person name="Hosoyama A."/>
            <person name="Suzuki Y."/>
            <person name="Rodrussamee N."/>
            <person name="Matsutani M."/>
            <person name="Murata M."/>
            <person name="Fujimoto N."/>
            <person name="Suprayogi"/>
            <person name="Tsuchikane K."/>
            <person name="Limtong S."/>
            <person name="Fujita N."/>
            <person name="Yamada M."/>
        </authorList>
    </citation>
    <scope>NUCLEOTIDE SEQUENCE [LARGE SCALE GENOMIC DNA]</scope>
    <source>
        <strain evidence="2">DMKU3-1042 / BCC 29191 / NBRC 104275</strain>
    </source>
</reference>
<gene>
    <name evidence="1" type="ORF">KLMA_20119</name>
</gene>
<dbReference type="VEuPathDB" id="FungiDB:KLMA_20119"/>
<proteinExistence type="predicted"/>
<dbReference type="EMBL" id="AP012214">
    <property type="protein sequence ID" value="BAO38577.1"/>
    <property type="molecule type" value="Genomic_DNA"/>
</dbReference>
<dbReference type="OrthoDB" id="4065753at2759"/>
<dbReference type="AlphaFoldDB" id="W0T4P0"/>
<dbReference type="GeneID" id="34714603"/>
<evidence type="ECO:0000313" key="2">
    <source>
        <dbReference type="Proteomes" id="UP000065495"/>
    </source>
</evidence>
<dbReference type="Proteomes" id="UP000065495">
    <property type="component" value="Chromosome 2"/>
</dbReference>
<dbReference type="KEGG" id="kmx:KLMA_20119"/>
<evidence type="ECO:0000313" key="1">
    <source>
        <dbReference type="EMBL" id="BAO38577.1"/>
    </source>
</evidence>